<name>A0A135RYS9_9PEZI</name>
<dbReference type="InterPro" id="IPR001279">
    <property type="entry name" value="Metallo-B-lactamas"/>
</dbReference>
<dbReference type="Gene3D" id="3.60.15.10">
    <property type="entry name" value="Ribonuclease Z/Hydroxyacylglutathione hydrolase-like"/>
    <property type="match status" value="1"/>
</dbReference>
<dbReference type="InterPro" id="IPR046538">
    <property type="entry name" value="DUF6603"/>
</dbReference>
<evidence type="ECO:0000256" key="1">
    <source>
        <dbReference type="SAM" id="MobiDB-lite"/>
    </source>
</evidence>
<evidence type="ECO:0000313" key="5">
    <source>
        <dbReference type="Proteomes" id="UP000070328"/>
    </source>
</evidence>
<evidence type="ECO:0000259" key="3">
    <source>
        <dbReference type="Pfam" id="PF20248"/>
    </source>
</evidence>
<reference evidence="4 5" key="1">
    <citation type="submission" date="2014-02" db="EMBL/GenBank/DDBJ databases">
        <title>The genome sequence of Colletotrichum simmondsii CBS122122.</title>
        <authorList>
            <person name="Baroncelli R."/>
            <person name="Thon M.R."/>
        </authorList>
    </citation>
    <scope>NUCLEOTIDE SEQUENCE [LARGE SCALE GENOMIC DNA]</scope>
    <source>
        <strain evidence="4 5">CBS122122</strain>
    </source>
</reference>
<feature type="domain" description="Metallo-beta-lactamase" evidence="2">
    <location>
        <begin position="55"/>
        <end position="102"/>
    </location>
</feature>
<feature type="domain" description="DUF6603" evidence="3">
    <location>
        <begin position="1414"/>
        <end position="1889"/>
    </location>
</feature>
<feature type="region of interest" description="Disordered" evidence="1">
    <location>
        <begin position="1379"/>
        <end position="1413"/>
    </location>
</feature>
<protein>
    <submittedName>
        <fullName evidence="4">Uncharacterized protein</fullName>
    </submittedName>
</protein>
<comment type="caution">
    <text evidence="4">The sequence shown here is derived from an EMBL/GenBank/DDBJ whole genome shotgun (WGS) entry which is preliminary data.</text>
</comment>
<gene>
    <name evidence="4" type="ORF">CSIM01_03466</name>
</gene>
<organism evidence="4 5">
    <name type="scientific">Colletotrichum simmondsii</name>
    <dbReference type="NCBI Taxonomy" id="703756"/>
    <lineage>
        <taxon>Eukaryota</taxon>
        <taxon>Fungi</taxon>
        <taxon>Dikarya</taxon>
        <taxon>Ascomycota</taxon>
        <taxon>Pezizomycotina</taxon>
        <taxon>Sordariomycetes</taxon>
        <taxon>Hypocreomycetidae</taxon>
        <taxon>Glomerellales</taxon>
        <taxon>Glomerellaceae</taxon>
        <taxon>Colletotrichum</taxon>
        <taxon>Colletotrichum acutatum species complex</taxon>
    </lineage>
</organism>
<accession>A0A135RYS9</accession>
<dbReference type="SUPFAM" id="SSF56281">
    <property type="entry name" value="Metallo-hydrolase/oxidoreductase"/>
    <property type="match status" value="2"/>
</dbReference>
<keyword evidence="5" id="KW-1185">Reference proteome</keyword>
<evidence type="ECO:0000313" key="4">
    <source>
        <dbReference type="EMBL" id="KXH28816.1"/>
    </source>
</evidence>
<dbReference type="Pfam" id="PF00753">
    <property type="entry name" value="Lactamase_B"/>
    <property type="match status" value="1"/>
</dbReference>
<sequence>MAYRVDSYHINIGVGDAAIHVLAKPNEKKLAILPECVKVVWIDAGKSGASSKVVTTLKNIEPLYQARAGGFKIDVAIVTHWDSDHYGGFNSFMEQTHMVKTYFRFGVNKPRTKFLTSAWMIDKCSGFVKGLRGNNGTLKIGNDVVADVYYGTSLLGADIFSDIDLEKDWPGKPTPGAVTNIDGLTQGMAGGGRPAMFCIAIEGKLIGPSSNQTGVAAGIMWPDKVTLTNESSLAAVIAWPNGRVSHYFAGDLNAAAESVLVAWLKPAWENGGRIPSMKYWELLMYIASYFAESRADRGPLLLTCYPRWMESDWGVKLSQFNLLYFGTKEDNVKDADRRKKIADYTAIMDAKNYWVWRNLKSRVKEAGLSLNKAFAELIAVLTTQVGSIFAHPNIGSNLTRGDNALIYLKVESVENSGMDGRRSSYHIKDEDIKLYDDPDRNPTPSDPKVWDLGIHSRTRRKTRALIPLKLSSLTSITKTIKKQEYVVSLKNKKKKPKGLIGMFAQVASRPLPLLSSTFISTMALDDNVPTAMAETTSSSGFTIMASINDLVVSANEGTKLQDADELDNFVSMLRTASISLEKRPTTEPVSLKATDSVMLWMKIALQATDMKLTGEDFGNLNLSIITSHDITFDTACAAGALKLDSEPGKLRPDGLLPEFSHTVMVFGLVKPLSPSIWSFKEICDFQMQLCPGATVNKAGGLDIIQTAFGTTQWILSAEDGTRSAVWFAPDVNYNTSLRLEFTPSGSISDNFNSLMMDFWPPSIKLEIQQPTLIARCESWVGTDLLENGQTTTNVKVLSRTGLIITALLVTKIGDADLKLQVSLALDSSTGITFSITSQDKSNDLKKFGQALIDKISGVDLPKLDRVVPQEITKSGNDVDDQSRVMFRQLQVFLTDRGKFSGIKLGIEVDAALGKETNDENLDHVSIYLEGGYRVGRTGGFYLSGKLWFAPDLGPNLREAAFSDWEKSTSLQILTPKPAACLSLKSLLPDALDLDKFPSNIPQFVTNAQFRLASKYVSVSATIEACEPYQDPGGAANLPSLNFEEVSLSATWDHGAIDVYLEFRIALTGPDDLGPRPTCTNELVGVLSYSRSSPNAGANASADWSISGSIQELSLGLLYEYFTKESRDVLYDILKDIQLQDVLVGYSSQDNVRTFEARGTILIAGSVEISLSYIRKAEKDAAKRHWTFDAKITKKIEHKVSLRDVGRAIFGPDSTFINGLPSFLGDAEVLSPDTPPVFSFHLEPGTTGETGETGEVQFKLELGIGKVKATFVQLHDPTRIAAKQGPIRYFQLTYTGLKVPDEIPLPTKFSVPFDEMRFFWVNAVLEFPDQVNAVNALLQPSVPAAKSPQGGKSTGLAEGFHFALAAKGQLILDYPVGKTAQKKSPDETGATPPDPKKGNPPLGPDVAKSAKAPLKNTQGPLTISQVGFEYSKNVLAVQFDATFTMGPLAFAVFGFKLSLNFQNGINIQNIDLKDISVSVDGLAASFDKSPLKIEGGLIHQEDVERELYVGGITIGFVPWLFQAAGFYGRKRKNKITGLGDEYMSAFVYAILRGPLITLEFATISGITGGFGYNVGINIPDIKDIPRYPLIAPASANSTIVDTLTNLLQPPGGGTPWFFQEKDAMWLAAGLTVSAFEMLDVTAVLIAQWSPRLQFHILGLASADIPNAKSPYKFARVELGFKASLDPDAGRFNVEAQLSPNSYILDPSCHLTGGFALYYWFSGPNKGDFVFTIGGYHRAYEVPTIYPKNIPRLGINWALGSNLSVTGEAYFAITPKVCMGGLHINVTLSMGRLRAWFDAYADFLMNFAPFNFQAVGHVSVGVSFDMEVWFIHVHIAIEIGATLYIQGPPVRGKVHVDFWVFGFDVEFGSSQSTNEGTLDLSRFYKLVLESDSKMAQSVATPPHVYLCLSGLLGDRDGPGKAFNAPWSVRGGPFKFSIEAKFAIDCALINGEDCKPLPEEKHEIFAKPMNLKKALTSTLHVSVKHVDSEEERKDWRLRPAFKAVPNVIWGAYDEASDPNHGSGNNSIGSLLNGSDSFVSLMMGVELQSPVPHVSKDSILPFDVESAMVSNVNPPGKDAGEPDEINWPLFPTSEHQDHRWTPAQSLPNPNLVKDQPKQQWDAVEKCWSAVDAKSLVGVVNTWSEFLGWERDVVPAKKPEFLIRRVSEREGSHAFWDLADKLLIADRMA</sequence>
<dbReference type="Proteomes" id="UP000070328">
    <property type="component" value="Unassembled WGS sequence"/>
</dbReference>
<evidence type="ECO:0000259" key="2">
    <source>
        <dbReference type="Pfam" id="PF00753"/>
    </source>
</evidence>
<dbReference type="OrthoDB" id="5352492at2759"/>
<dbReference type="Pfam" id="PF20248">
    <property type="entry name" value="DUF6603"/>
    <property type="match status" value="1"/>
</dbReference>
<dbReference type="InterPro" id="IPR036866">
    <property type="entry name" value="RibonucZ/Hydroxyglut_hydro"/>
</dbReference>
<proteinExistence type="predicted"/>
<dbReference type="EMBL" id="JFBX01000761">
    <property type="protein sequence ID" value="KXH28816.1"/>
    <property type="molecule type" value="Genomic_DNA"/>
</dbReference>